<proteinExistence type="predicted"/>
<dbReference type="SMART" id="SM00530">
    <property type="entry name" value="HTH_XRE"/>
    <property type="match status" value="1"/>
</dbReference>
<dbReference type="RefSeq" id="WP_132321572.1">
    <property type="nucleotide sequence ID" value="NZ_FWZT01000014.1"/>
</dbReference>
<evidence type="ECO:0000256" key="2">
    <source>
        <dbReference type="SAM" id="Phobius"/>
    </source>
</evidence>
<gene>
    <name evidence="4" type="ORF">SAMN06296036_11418</name>
</gene>
<feature type="transmembrane region" description="Helical" evidence="2">
    <location>
        <begin position="141"/>
        <end position="161"/>
    </location>
</feature>
<dbReference type="InterPro" id="IPR050400">
    <property type="entry name" value="Bact_Cytoskel_RodZ"/>
</dbReference>
<feature type="region of interest" description="Disordered" evidence="1">
    <location>
        <begin position="1"/>
        <end position="21"/>
    </location>
</feature>
<dbReference type="OrthoDB" id="5293433at2"/>
<sequence length="312" mass="34324">MTKPEDKGQEPAEEKTLSPAEELATKLLEYRQDRGLSIEQVAMSTKISLPFIAALEKASTKDLPEEVFTRGFVRNLAKLYDKDPQELLHLLDKALKPQSTPKSNQNHDRKPSFAKSAKRAKPRTLGVARSRFSGVKLLKPVPFALLAVGLLLGIGVTYWGVTQKDDGAITTEFKPKTSPNTAAKPSDSEPVNPSAPPAASPPPQELVISKSKQKSQVKKVLNKDKSDPNGQVVEVTVREKVRLRIAKDGGAWVTETLAPDSYKYRFQNQMRMFIYDAGAVDVSYNGDPLGKLGVKGDIRRLAFKSDKSKGIE</sequence>
<feature type="region of interest" description="Disordered" evidence="1">
    <location>
        <begin position="170"/>
        <end position="212"/>
    </location>
</feature>
<dbReference type="CDD" id="cd00093">
    <property type="entry name" value="HTH_XRE"/>
    <property type="match status" value="1"/>
</dbReference>
<evidence type="ECO:0000259" key="3">
    <source>
        <dbReference type="PROSITE" id="PS50943"/>
    </source>
</evidence>
<dbReference type="EMBL" id="FWZT01000014">
    <property type="protein sequence ID" value="SMF46068.1"/>
    <property type="molecule type" value="Genomic_DNA"/>
</dbReference>
<dbReference type="Pfam" id="PF13413">
    <property type="entry name" value="HTH_25"/>
    <property type="match status" value="1"/>
</dbReference>
<feature type="compositionally biased region" description="Pro residues" evidence="1">
    <location>
        <begin position="193"/>
        <end position="204"/>
    </location>
</feature>
<name>A0A1Y6CBD7_9BACT</name>
<dbReference type="SUPFAM" id="SSF47413">
    <property type="entry name" value="lambda repressor-like DNA-binding domains"/>
    <property type="match status" value="1"/>
</dbReference>
<keyword evidence="2" id="KW-1133">Transmembrane helix</keyword>
<evidence type="ECO:0000256" key="1">
    <source>
        <dbReference type="SAM" id="MobiDB-lite"/>
    </source>
</evidence>
<organism evidence="4 5">
    <name type="scientific">Pseudobacteriovorax antillogorgiicola</name>
    <dbReference type="NCBI Taxonomy" id="1513793"/>
    <lineage>
        <taxon>Bacteria</taxon>
        <taxon>Pseudomonadati</taxon>
        <taxon>Bdellovibrionota</taxon>
        <taxon>Oligoflexia</taxon>
        <taxon>Oligoflexales</taxon>
        <taxon>Pseudobacteriovoracaceae</taxon>
        <taxon>Pseudobacteriovorax</taxon>
    </lineage>
</organism>
<reference evidence="5" key="1">
    <citation type="submission" date="2017-04" db="EMBL/GenBank/DDBJ databases">
        <authorList>
            <person name="Varghese N."/>
            <person name="Submissions S."/>
        </authorList>
    </citation>
    <scope>NUCLEOTIDE SEQUENCE [LARGE SCALE GENOMIC DNA]</scope>
    <source>
        <strain evidence="5">RKEM611</strain>
    </source>
</reference>
<evidence type="ECO:0000313" key="5">
    <source>
        <dbReference type="Proteomes" id="UP000192907"/>
    </source>
</evidence>
<dbReference type="InterPro" id="IPR001387">
    <property type="entry name" value="Cro/C1-type_HTH"/>
</dbReference>
<dbReference type="PANTHER" id="PTHR34475:SF1">
    <property type="entry name" value="CYTOSKELETON PROTEIN RODZ"/>
    <property type="match status" value="1"/>
</dbReference>
<feature type="domain" description="HTH cro/C1-type" evidence="3">
    <location>
        <begin position="27"/>
        <end position="87"/>
    </location>
</feature>
<dbReference type="Proteomes" id="UP000192907">
    <property type="component" value="Unassembled WGS sequence"/>
</dbReference>
<feature type="compositionally biased region" description="Basic and acidic residues" evidence="1">
    <location>
        <begin position="1"/>
        <end position="16"/>
    </location>
</feature>
<feature type="region of interest" description="Disordered" evidence="1">
    <location>
        <begin position="96"/>
        <end position="122"/>
    </location>
</feature>
<dbReference type="AlphaFoldDB" id="A0A1Y6CBD7"/>
<dbReference type="Gene3D" id="1.10.260.40">
    <property type="entry name" value="lambda repressor-like DNA-binding domains"/>
    <property type="match status" value="1"/>
</dbReference>
<dbReference type="InterPro" id="IPR010982">
    <property type="entry name" value="Lambda_DNA-bd_dom_sf"/>
</dbReference>
<protein>
    <submittedName>
        <fullName evidence="4">Protein RodZ, contains Xre-like HTH and DUF4115 domains</fullName>
    </submittedName>
</protein>
<dbReference type="PROSITE" id="PS50943">
    <property type="entry name" value="HTH_CROC1"/>
    <property type="match status" value="1"/>
</dbReference>
<accession>A0A1Y6CBD7</accession>
<keyword evidence="2" id="KW-0472">Membrane</keyword>
<dbReference type="PANTHER" id="PTHR34475">
    <property type="match status" value="1"/>
</dbReference>
<keyword evidence="2" id="KW-0812">Transmembrane</keyword>
<keyword evidence="5" id="KW-1185">Reference proteome</keyword>
<evidence type="ECO:0000313" key="4">
    <source>
        <dbReference type="EMBL" id="SMF46068.1"/>
    </source>
</evidence>
<dbReference type="GO" id="GO:0003677">
    <property type="term" value="F:DNA binding"/>
    <property type="evidence" value="ECO:0007669"/>
    <property type="project" value="InterPro"/>
</dbReference>
<dbReference type="STRING" id="1513793.SAMN06296036_11418"/>